<accession>A0A7I4YPW7</accession>
<keyword evidence="3" id="KW-1133">Transmembrane helix</keyword>
<feature type="region of interest" description="Disordered" evidence="2">
    <location>
        <begin position="454"/>
        <end position="492"/>
    </location>
</feature>
<dbReference type="Pfam" id="PF07245">
    <property type="entry name" value="Phlebovirus_G2"/>
    <property type="match status" value="1"/>
</dbReference>
<dbReference type="PANTHER" id="PTHR47331">
    <property type="entry name" value="PHD-TYPE DOMAIN-CONTAINING PROTEIN"/>
    <property type="match status" value="1"/>
</dbReference>
<keyword evidence="5" id="KW-1185">Reference proteome</keyword>
<evidence type="ECO:0000256" key="1">
    <source>
        <dbReference type="ARBA" id="ARBA00022801"/>
    </source>
</evidence>
<dbReference type="GO" id="GO:0006508">
    <property type="term" value="P:proteolysis"/>
    <property type="evidence" value="ECO:0007669"/>
    <property type="project" value="InterPro"/>
</dbReference>
<dbReference type="Pfam" id="PF05585">
    <property type="entry name" value="DUF1758"/>
    <property type="match status" value="1"/>
</dbReference>
<dbReference type="InterPro" id="IPR001969">
    <property type="entry name" value="Aspartic_peptidase_AS"/>
</dbReference>
<evidence type="ECO:0000313" key="6">
    <source>
        <dbReference type="WBParaSite" id="HCON_00118800-00001"/>
    </source>
</evidence>
<protein>
    <submittedName>
        <fullName evidence="6">Peptidase A2 domain-containing protein</fullName>
    </submittedName>
</protein>
<dbReference type="WBParaSite" id="HCON_00118800-00001">
    <property type="protein sequence ID" value="HCON_00118800-00001"/>
    <property type="gene ID" value="HCON_00118800"/>
</dbReference>
<dbReference type="Proteomes" id="UP000025227">
    <property type="component" value="Unplaced"/>
</dbReference>
<dbReference type="InterPro" id="IPR021109">
    <property type="entry name" value="Peptidase_aspartic_dom_sf"/>
</dbReference>
<feature type="compositionally biased region" description="Polar residues" evidence="2">
    <location>
        <begin position="476"/>
        <end position="492"/>
    </location>
</feature>
<name>A0A7I4YPW7_HAECO</name>
<proteinExistence type="predicted"/>
<dbReference type="PANTHER" id="PTHR47331:SF5">
    <property type="entry name" value="RIBONUCLEASE H"/>
    <property type="match status" value="1"/>
</dbReference>
<dbReference type="Gene3D" id="2.40.70.10">
    <property type="entry name" value="Acid Proteases"/>
    <property type="match status" value="1"/>
</dbReference>
<evidence type="ECO:0000256" key="2">
    <source>
        <dbReference type="SAM" id="MobiDB-lite"/>
    </source>
</evidence>
<evidence type="ECO:0000313" key="5">
    <source>
        <dbReference type="Proteomes" id="UP000025227"/>
    </source>
</evidence>
<dbReference type="InterPro" id="IPR001995">
    <property type="entry name" value="Peptidase_A2_cat"/>
</dbReference>
<organism evidence="5 6">
    <name type="scientific">Haemonchus contortus</name>
    <name type="common">Barber pole worm</name>
    <dbReference type="NCBI Taxonomy" id="6289"/>
    <lineage>
        <taxon>Eukaryota</taxon>
        <taxon>Metazoa</taxon>
        <taxon>Ecdysozoa</taxon>
        <taxon>Nematoda</taxon>
        <taxon>Chromadorea</taxon>
        <taxon>Rhabditida</taxon>
        <taxon>Rhabditina</taxon>
        <taxon>Rhabditomorpha</taxon>
        <taxon>Strongyloidea</taxon>
        <taxon>Trichostrongylidae</taxon>
        <taxon>Haemonchus</taxon>
    </lineage>
</organism>
<keyword evidence="1" id="KW-0378">Hydrolase</keyword>
<dbReference type="Pfam" id="PF03564">
    <property type="entry name" value="DUF1759"/>
    <property type="match status" value="1"/>
</dbReference>
<dbReference type="InterPro" id="IPR008737">
    <property type="entry name" value="DUF1758"/>
</dbReference>
<sequence length="1354" mass="151885">MAEIQLFKTRITHACKLIRSSESDLKLLDNPFTFPTEKEECEVYIREKTAQLNHLTTTITKAKQLHDTYVDKAIETISSRSEQKDCEKLMLELNNHMELESNGLEIAIIQWLGKIEFRKEELAQQASFIAEAANTANQAGSSQHNSLSGGDTHNTLYERSIRVRRPPLEVPTFSGDYREFNTFWSVFESLIHNETDLSDQEKFLFLKQALKGKAAASISSIPVIGDKYNVALNILKKQYDRSSGIADILINEIEHLPRAQENSRSCRNTFNSISSRIVHLEQTGVPMNADRVWRRLILSKFTENICSQVIKKENQSGTGFEVKDILDAVDEIITLQETTELTTKTLFGTQTAQAMQNNARGHNGGRNQMKQFPSHRLRHTCLCGESHSPQQCARFPTPETRRMEAKRQRMCWKCFDKTHGSRFCTAMGSCPKCQEDHHASLCIRSSSGLESMNLSNRRQNPPPNSIQHGAARMPLPSQTNRFRMPTPRNNNNWRETNRVQTLHAAPARMVTTESERPVTGQCVLQMASALIFNEASGDYQPITILLDSGAQKSFIKAEMRNRLRLPTISSTSFTITGMGELQETFKSNEVKVTLKDLRSSRKLQRLSVFTKEKLTTTTKTALLSGDDKGFIKREKIIVAQETLRPSEVSPDLLIGQDLLNQVIEHNPVIKLPSGLVLTPTVFGYTISGASGTFAPNNGNNDTQCTSLIVATPVTLTNDSYKKDIKHLYELESLGINTQNDIDEAAVIKFMDNYRKTIVIENGNITAGFPFTEDVRNLKDNFSVALRRLQNLLRTLHGDEEKLKLYSETFASYLQEGIIEEATDQPDRIATFYLPHRHVWTPSKSTLPRSSKIIIFSIVMIHLIAIGETCQYTHTLNANNTVCSRSSYKTDCFDVQESTITLSQKRPQACFRLRNRNQTVGSMEVQLQHVFITCNPVVLFYTRDVNIVTESVKRCHLAGSCSSQKCAHISSRSEIPELHDTYEFPGIARCTTSCGGIGCGCLLPTPGCLFSRSYAKPKNDKIYQVFHCPTWQESALITFTYTGIKGGKRSEMITVDTQTTHVMKDANITLEFITMPVIPLLGTVFLGSVDSNHSEVAIIEEEDFFALRCSNLKSASNISECYVEDRCSCSPSETEAKCDCKNLDVNAKMTSTESRLPISSSVLHLQDDHGRVLGAMHSAVVDLTLSTSAMYHAESIIDDENCDITSTSLQGCYNCLRGAEVTFSCYSNRPIMIEIECQKRVFSATCNSSTAQTTANIHSTVSRYIDSCQVKCGQKTHNLVVSGVLAFHTHWRTPAEKRLTEHAKYVNIFNYPDLGHLLDVALDHWKSAVMAFIAVAIFVAMMVLTIPRIIVRALC</sequence>
<dbReference type="InterPro" id="IPR005312">
    <property type="entry name" value="DUF1759"/>
</dbReference>
<evidence type="ECO:0000256" key="3">
    <source>
        <dbReference type="SAM" id="Phobius"/>
    </source>
</evidence>
<dbReference type="PROSITE" id="PS00141">
    <property type="entry name" value="ASP_PROTEASE"/>
    <property type="match status" value="1"/>
</dbReference>
<feature type="transmembrane region" description="Helical" evidence="3">
    <location>
        <begin position="1327"/>
        <end position="1350"/>
    </location>
</feature>
<keyword evidence="3" id="KW-0812">Transmembrane</keyword>
<dbReference type="InterPro" id="IPR009878">
    <property type="entry name" value="Phlebovirus_G2_fusion"/>
</dbReference>
<dbReference type="GO" id="GO:0004190">
    <property type="term" value="F:aspartic-type endopeptidase activity"/>
    <property type="evidence" value="ECO:0007669"/>
    <property type="project" value="InterPro"/>
</dbReference>
<dbReference type="Gene3D" id="2.60.40.3770">
    <property type="match status" value="1"/>
</dbReference>
<evidence type="ECO:0000259" key="4">
    <source>
        <dbReference type="PROSITE" id="PS50175"/>
    </source>
</evidence>
<dbReference type="PROSITE" id="PS50175">
    <property type="entry name" value="ASP_PROT_RETROV"/>
    <property type="match status" value="1"/>
</dbReference>
<feature type="domain" description="Peptidase A2" evidence="4">
    <location>
        <begin position="542"/>
        <end position="658"/>
    </location>
</feature>
<dbReference type="OrthoDB" id="5857529at2759"/>
<reference evidence="6" key="1">
    <citation type="submission" date="2020-12" db="UniProtKB">
        <authorList>
            <consortium name="WormBaseParasite"/>
        </authorList>
    </citation>
    <scope>IDENTIFICATION</scope>
    <source>
        <strain evidence="6">MHco3</strain>
    </source>
</reference>
<keyword evidence="3" id="KW-0472">Membrane</keyword>